<keyword evidence="2" id="KW-1003">Cell membrane</keyword>
<dbReference type="EMBL" id="CP017634">
    <property type="protein sequence ID" value="ATW23956.1"/>
    <property type="molecule type" value="Genomic_DNA"/>
</dbReference>
<evidence type="ECO:0000256" key="4">
    <source>
        <dbReference type="ARBA" id="ARBA00022989"/>
    </source>
</evidence>
<proteinExistence type="predicted"/>
<feature type="compositionally biased region" description="Polar residues" evidence="6">
    <location>
        <begin position="320"/>
        <end position="334"/>
    </location>
</feature>
<keyword evidence="10" id="KW-1185">Reference proteome</keyword>
<dbReference type="KEGG" id="fwa:DCMF_03360"/>
<dbReference type="PROSITE" id="PS51849">
    <property type="entry name" value="RSGI_N"/>
    <property type="match status" value="1"/>
</dbReference>
<feature type="region of interest" description="Disordered" evidence="6">
    <location>
        <begin position="275"/>
        <end position="399"/>
    </location>
</feature>
<accession>A0A3G1KNF1</accession>
<keyword evidence="3 7" id="KW-0812">Transmembrane</keyword>
<feature type="domain" description="RsgI N-terminal anti-sigma" evidence="8">
    <location>
        <begin position="3"/>
        <end position="51"/>
    </location>
</feature>
<dbReference type="GO" id="GO:0005886">
    <property type="term" value="C:plasma membrane"/>
    <property type="evidence" value="ECO:0007669"/>
    <property type="project" value="UniProtKB-SubCell"/>
</dbReference>
<dbReference type="Pfam" id="PF23750">
    <property type="entry name" value="RsgI_M"/>
    <property type="match status" value="1"/>
</dbReference>
<protein>
    <recommendedName>
        <fullName evidence="8">RsgI N-terminal anti-sigma domain-containing protein</fullName>
    </recommendedName>
</protein>
<dbReference type="InterPro" id="IPR055431">
    <property type="entry name" value="RsgI_M"/>
</dbReference>
<comment type="subcellular location">
    <subcellularLocation>
        <location evidence="1">Cell membrane</location>
        <topology evidence="1">Single-pass membrane protein</topology>
    </subcellularLocation>
</comment>
<dbReference type="InterPro" id="IPR024449">
    <property type="entry name" value="Anti-sigma_RsgI_N"/>
</dbReference>
<name>A0A3G1KNF1_FORW1</name>
<keyword evidence="5 7" id="KW-0472">Membrane</keyword>
<evidence type="ECO:0000313" key="10">
    <source>
        <dbReference type="Proteomes" id="UP000323521"/>
    </source>
</evidence>
<evidence type="ECO:0000256" key="5">
    <source>
        <dbReference type="ARBA" id="ARBA00023136"/>
    </source>
</evidence>
<dbReference type="Pfam" id="PF12791">
    <property type="entry name" value="RsgI_N"/>
    <property type="match status" value="1"/>
</dbReference>
<evidence type="ECO:0000256" key="6">
    <source>
        <dbReference type="SAM" id="MobiDB-lite"/>
    </source>
</evidence>
<organism evidence="9 10">
    <name type="scientific">Formimonas warabiya</name>
    <dbReference type="NCBI Taxonomy" id="1761012"/>
    <lineage>
        <taxon>Bacteria</taxon>
        <taxon>Bacillati</taxon>
        <taxon>Bacillota</taxon>
        <taxon>Clostridia</taxon>
        <taxon>Eubacteriales</taxon>
        <taxon>Peptococcaceae</taxon>
        <taxon>Candidatus Formimonas</taxon>
    </lineage>
</organism>
<feature type="compositionally biased region" description="Basic and acidic residues" evidence="6">
    <location>
        <begin position="275"/>
        <end position="289"/>
    </location>
</feature>
<feature type="compositionally biased region" description="Basic and acidic residues" evidence="6">
    <location>
        <begin position="335"/>
        <end position="384"/>
    </location>
</feature>
<evidence type="ECO:0000259" key="8">
    <source>
        <dbReference type="PROSITE" id="PS51849"/>
    </source>
</evidence>
<dbReference type="Proteomes" id="UP000323521">
    <property type="component" value="Chromosome"/>
</dbReference>
<feature type="compositionally biased region" description="Basic and acidic residues" evidence="6">
    <location>
        <begin position="297"/>
        <end position="319"/>
    </location>
</feature>
<dbReference type="RefSeq" id="WP_148133128.1">
    <property type="nucleotide sequence ID" value="NZ_CP017634.1"/>
</dbReference>
<sequence length="419" mass="47551">MEQKALVMEVNEKNMILLTKDGQFVSRRLSGICPQIGEEISIEENRPKRSFWFSISVLTAAAVLFVVIYAGKLWNQGILMPMGNTVVTYVTVDINPSVELGLNSDQVVVSVEPLNEDGKIIIKDQELVGKSSDDAVEIIVRAAADKGYLAPEKGNQVIINVSEKNPVPDKKEQLETTLPERAEKVLTEKNLKAKVNVIKTDFDLYQEAKKLEISASKYAVLLEAKEAGLDITIESIKKSGLINAIKNAGGNPQEIIEKARQEKEFSMKIKKWDQELAKKNETRPEKQMGTEKNGILFKKENKQEERNKNQGRDQREKFNKGNSQGISVQKNSYSDPERLIHDKSNMKETKENDKKSGAGNQEKTREKFTRPDGKFRDNPYEKRNQKINQGRNEGMKGNIIENKKKKLKQKQFQKNVFNI</sequence>
<gene>
    <name evidence="9" type="ORF">DCMF_03360</name>
</gene>
<evidence type="ECO:0000256" key="3">
    <source>
        <dbReference type="ARBA" id="ARBA00022692"/>
    </source>
</evidence>
<evidence type="ECO:0000313" key="9">
    <source>
        <dbReference type="EMBL" id="ATW23956.1"/>
    </source>
</evidence>
<evidence type="ECO:0000256" key="7">
    <source>
        <dbReference type="SAM" id="Phobius"/>
    </source>
</evidence>
<evidence type="ECO:0000256" key="1">
    <source>
        <dbReference type="ARBA" id="ARBA00004162"/>
    </source>
</evidence>
<reference evidence="9 10" key="1">
    <citation type="submission" date="2016-10" db="EMBL/GenBank/DDBJ databases">
        <title>Complete Genome Sequence of Peptococcaceae strain DCMF.</title>
        <authorList>
            <person name="Edwards R.J."/>
            <person name="Holland S.I."/>
            <person name="Deshpande N.P."/>
            <person name="Wong Y.K."/>
            <person name="Ertan H."/>
            <person name="Manefield M."/>
            <person name="Russell T.L."/>
            <person name="Lee M.J."/>
        </authorList>
    </citation>
    <scope>NUCLEOTIDE SEQUENCE [LARGE SCALE GENOMIC DNA]</scope>
    <source>
        <strain evidence="9 10">DCMF</strain>
    </source>
</reference>
<feature type="transmembrane region" description="Helical" evidence="7">
    <location>
        <begin position="51"/>
        <end position="71"/>
    </location>
</feature>
<evidence type="ECO:0000256" key="2">
    <source>
        <dbReference type="ARBA" id="ARBA00022475"/>
    </source>
</evidence>
<keyword evidence="4 7" id="KW-1133">Transmembrane helix</keyword>
<dbReference type="OrthoDB" id="9800626at2"/>
<dbReference type="AlphaFoldDB" id="A0A3G1KNF1"/>